<evidence type="ECO:0000259" key="2">
    <source>
        <dbReference type="Pfam" id="PF11926"/>
    </source>
</evidence>
<proteinExistence type="predicted"/>
<feature type="region of interest" description="Disordered" evidence="1">
    <location>
        <begin position="1"/>
        <end position="37"/>
    </location>
</feature>
<dbReference type="AlphaFoldDB" id="A0A2U1MU16"/>
<dbReference type="STRING" id="35608.A0A2U1MU16"/>
<feature type="compositionally biased region" description="Polar residues" evidence="1">
    <location>
        <begin position="7"/>
        <end position="17"/>
    </location>
</feature>
<accession>A0A2U1MU16</accession>
<evidence type="ECO:0000256" key="1">
    <source>
        <dbReference type="SAM" id="MobiDB-lite"/>
    </source>
</evidence>
<name>A0A2U1MU16_ARTAN</name>
<keyword evidence="4" id="KW-1185">Reference proteome</keyword>
<protein>
    <recommendedName>
        <fullName evidence="2">DUF3444 domain-containing protein</fullName>
    </recommendedName>
</protein>
<comment type="caution">
    <text evidence="3">The sequence shown here is derived from an EMBL/GenBank/DDBJ whole genome shotgun (WGS) entry which is preliminary data.</text>
</comment>
<dbReference type="Proteomes" id="UP000245207">
    <property type="component" value="Unassembled WGS sequence"/>
</dbReference>
<dbReference type="PANTHER" id="PTHR44137">
    <property type="entry name" value="BNAC03G44070D PROTEIN"/>
    <property type="match status" value="1"/>
</dbReference>
<sequence>MGRPRQVPTSVPSSFSEQIAPDTSKIAPETTPGSRLTEVKTFQEKDKVNGTTKTGPTSIPLQVTKQMKPKMFWTVCMHQMQNCSMNSCNGPFHVTVILLPNINASSEVAGISQGTGNNISAPETCQLWAAYDDRDRMPRNYAIVHKVISLNPFKMEVCWLSSKPNKKPLPFPGFLEAFGEFQPEKHETVTSPNYFSHKASFTKQRNGNIRVFPRKGSACALYKSDKTPDTMKFL</sequence>
<organism evidence="3 4">
    <name type="scientific">Artemisia annua</name>
    <name type="common">Sweet wormwood</name>
    <dbReference type="NCBI Taxonomy" id="35608"/>
    <lineage>
        <taxon>Eukaryota</taxon>
        <taxon>Viridiplantae</taxon>
        <taxon>Streptophyta</taxon>
        <taxon>Embryophyta</taxon>
        <taxon>Tracheophyta</taxon>
        <taxon>Spermatophyta</taxon>
        <taxon>Magnoliopsida</taxon>
        <taxon>eudicotyledons</taxon>
        <taxon>Gunneridae</taxon>
        <taxon>Pentapetalae</taxon>
        <taxon>asterids</taxon>
        <taxon>campanulids</taxon>
        <taxon>Asterales</taxon>
        <taxon>Asteraceae</taxon>
        <taxon>Asteroideae</taxon>
        <taxon>Anthemideae</taxon>
        <taxon>Artemisiinae</taxon>
        <taxon>Artemisia</taxon>
    </lineage>
</organism>
<dbReference type="EMBL" id="PKPP01004363">
    <property type="protein sequence ID" value="PWA64732.1"/>
    <property type="molecule type" value="Genomic_DNA"/>
</dbReference>
<evidence type="ECO:0000313" key="4">
    <source>
        <dbReference type="Proteomes" id="UP000245207"/>
    </source>
</evidence>
<gene>
    <name evidence="3" type="ORF">CTI12_AA342040</name>
</gene>
<dbReference type="PANTHER" id="PTHR44137:SF34">
    <property type="entry name" value="DNAJ DOMAIN, CHAPERONE J-DOMAIN SUPERFAMILY"/>
    <property type="match status" value="1"/>
</dbReference>
<dbReference type="Pfam" id="PF11926">
    <property type="entry name" value="DUF3444"/>
    <property type="match status" value="1"/>
</dbReference>
<feature type="domain" description="DUF3444" evidence="2">
    <location>
        <begin position="125"/>
        <end position="226"/>
    </location>
</feature>
<reference evidence="3 4" key="1">
    <citation type="journal article" date="2018" name="Mol. Plant">
        <title>The genome of Artemisia annua provides insight into the evolution of Asteraceae family and artemisinin biosynthesis.</title>
        <authorList>
            <person name="Shen Q."/>
            <person name="Zhang L."/>
            <person name="Liao Z."/>
            <person name="Wang S."/>
            <person name="Yan T."/>
            <person name="Shi P."/>
            <person name="Liu M."/>
            <person name="Fu X."/>
            <person name="Pan Q."/>
            <person name="Wang Y."/>
            <person name="Lv Z."/>
            <person name="Lu X."/>
            <person name="Zhang F."/>
            <person name="Jiang W."/>
            <person name="Ma Y."/>
            <person name="Chen M."/>
            <person name="Hao X."/>
            <person name="Li L."/>
            <person name="Tang Y."/>
            <person name="Lv G."/>
            <person name="Zhou Y."/>
            <person name="Sun X."/>
            <person name="Brodelius P.E."/>
            <person name="Rose J.K.C."/>
            <person name="Tang K."/>
        </authorList>
    </citation>
    <scope>NUCLEOTIDE SEQUENCE [LARGE SCALE GENOMIC DNA]</scope>
    <source>
        <strain evidence="4">cv. Huhao1</strain>
        <tissue evidence="3">Leaf</tissue>
    </source>
</reference>
<evidence type="ECO:0000313" key="3">
    <source>
        <dbReference type="EMBL" id="PWA64732.1"/>
    </source>
</evidence>
<dbReference type="InterPro" id="IPR024593">
    <property type="entry name" value="DUF3444"/>
</dbReference>